<keyword evidence="2" id="KW-1185">Reference proteome</keyword>
<organism evidence="1 2">
    <name type="scientific">Flavobacterium branchiarum</name>
    <dbReference type="NCBI Taxonomy" id="1114870"/>
    <lineage>
        <taxon>Bacteria</taxon>
        <taxon>Pseudomonadati</taxon>
        <taxon>Bacteroidota</taxon>
        <taxon>Flavobacteriia</taxon>
        <taxon>Flavobacteriales</taxon>
        <taxon>Flavobacteriaceae</taxon>
        <taxon>Flavobacterium</taxon>
    </lineage>
</organism>
<reference evidence="1 2" key="1">
    <citation type="submission" date="2024-09" db="EMBL/GenBank/DDBJ databases">
        <authorList>
            <person name="Sun Q."/>
            <person name="Mori K."/>
        </authorList>
    </citation>
    <scope>NUCLEOTIDE SEQUENCE [LARGE SCALE GENOMIC DNA]</scope>
    <source>
        <strain evidence="1 2">CECT 7908</strain>
    </source>
</reference>
<proteinExistence type="predicted"/>
<evidence type="ECO:0000313" key="1">
    <source>
        <dbReference type="EMBL" id="MFB9063552.1"/>
    </source>
</evidence>
<sequence>MKIDLKLNPETALIVAATIEAVYNSKALTRREKSILSIALDLATKLDGKAVHIKAKRNQFNAKKKITVSLKFHEADMLELLLLQQIKGIHDSYIKLEIQKVINLLNQKLA</sequence>
<evidence type="ECO:0000313" key="2">
    <source>
        <dbReference type="Proteomes" id="UP001589589"/>
    </source>
</evidence>
<comment type="caution">
    <text evidence="1">The sequence shown here is derived from an EMBL/GenBank/DDBJ whole genome shotgun (WGS) entry which is preliminary data.</text>
</comment>
<dbReference type="RefSeq" id="WP_290262774.1">
    <property type="nucleotide sequence ID" value="NZ_JAUFQQ010000003.1"/>
</dbReference>
<name>A0ABV5FJF0_9FLAO</name>
<dbReference type="EMBL" id="JBHMEX010000021">
    <property type="protein sequence ID" value="MFB9063552.1"/>
    <property type="molecule type" value="Genomic_DNA"/>
</dbReference>
<evidence type="ECO:0008006" key="3">
    <source>
        <dbReference type="Google" id="ProtNLM"/>
    </source>
</evidence>
<protein>
    <recommendedName>
        <fullName evidence="3">Four helix bundle protein</fullName>
    </recommendedName>
</protein>
<accession>A0ABV5FJF0</accession>
<dbReference type="Proteomes" id="UP001589589">
    <property type="component" value="Unassembled WGS sequence"/>
</dbReference>
<gene>
    <name evidence="1" type="ORF">ACFFUQ_05915</name>
</gene>